<comment type="caution">
    <text evidence="2">The sequence shown here is derived from an EMBL/GenBank/DDBJ whole genome shotgun (WGS) entry which is preliminary data.</text>
</comment>
<dbReference type="InterPro" id="IPR050134">
    <property type="entry name" value="NAD-dep_sirtuin_deacylases"/>
</dbReference>
<dbReference type="PANTHER" id="PTHR11085:SF8">
    <property type="entry name" value="NAD-DEPENDENT HISTONE DEACETYLASE HST3"/>
    <property type="match status" value="1"/>
</dbReference>
<reference evidence="2 3" key="1">
    <citation type="submission" date="2015-09" db="EMBL/GenBank/DDBJ databases">
        <title>Host preference determinants of Valsa canker pathogens revealed by comparative genomics.</title>
        <authorList>
            <person name="Yin Z."/>
            <person name="Huang L."/>
        </authorList>
    </citation>
    <scope>NUCLEOTIDE SEQUENCE [LARGE SCALE GENOMIC DNA]</scope>
    <source>
        <strain evidence="2 3">03-1</strain>
    </source>
</reference>
<dbReference type="OrthoDB" id="2919105at2759"/>
<protein>
    <submittedName>
        <fullName evidence="2">Uncharacterized protein</fullName>
    </submittedName>
</protein>
<dbReference type="SUPFAM" id="SSF52467">
    <property type="entry name" value="DHS-like NAD/FAD-binding domain"/>
    <property type="match status" value="1"/>
</dbReference>
<sequence>MPTIHVQAGSAADLQEIADSLFKAKKVVVITGAGISTNSGIPDFRSENGLYSMIQGQFDAATKLDGLRSDDAKTGDAERPRKRRRMSPSPVGDTIEVKGDTEESKTATEGESIEVMGHSDSSVSNEGGCIEAVNTADEEPGPKTENEALNGADPIDRDPDPDTDEEVVLLSEESVLAEEWQGSFNSAFSSLEEKEAQAKSDGGHPPTDVAIIHA</sequence>
<feature type="compositionally biased region" description="Basic and acidic residues" evidence="1">
    <location>
        <begin position="95"/>
        <end position="108"/>
    </location>
</feature>
<dbReference type="GO" id="GO:0005634">
    <property type="term" value="C:nucleus"/>
    <property type="evidence" value="ECO:0007669"/>
    <property type="project" value="TreeGrafter"/>
</dbReference>
<feature type="region of interest" description="Disordered" evidence="1">
    <location>
        <begin position="65"/>
        <end position="165"/>
    </location>
</feature>
<organism evidence="2 3">
    <name type="scientific">Cytospora schulzeri</name>
    <dbReference type="NCBI Taxonomy" id="448051"/>
    <lineage>
        <taxon>Eukaryota</taxon>
        <taxon>Fungi</taxon>
        <taxon>Dikarya</taxon>
        <taxon>Ascomycota</taxon>
        <taxon>Pezizomycotina</taxon>
        <taxon>Sordariomycetes</taxon>
        <taxon>Sordariomycetidae</taxon>
        <taxon>Diaporthales</taxon>
        <taxon>Cytosporaceae</taxon>
        <taxon>Cytospora</taxon>
    </lineage>
</organism>
<dbReference type="Proteomes" id="UP000283895">
    <property type="component" value="Unassembled WGS sequence"/>
</dbReference>
<accession>A0A423WMB8</accession>
<feature type="compositionally biased region" description="Basic and acidic residues" evidence="1">
    <location>
        <begin position="191"/>
        <end position="202"/>
    </location>
</feature>
<evidence type="ECO:0000313" key="2">
    <source>
        <dbReference type="EMBL" id="ROW04577.1"/>
    </source>
</evidence>
<proteinExistence type="predicted"/>
<dbReference type="PANTHER" id="PTHR11085">
    <property type="entry name" value="NAD-DEPENDENT PROTEIN DEACYLASE SIRTUIN-5, MITOCHONDRIAL-RELATED"/>
    <property type="match status" value="1"/>
</dbReference>
<feature type="region of interest" description="Disordered" evidence="1">
    <location>
        <begin position="187"/>
        <end position="214"/>
    </location>
</feature>
<dbReference type="EMBL" id="LKEA01000014">
    <property type="protein sequence ID" value="ROW04577.1"/>
    <property type="molecule type" value="Genomic_DNA"/>
</dbReference>
<dbReference type="InterPro" id="IPR029035">
    <property type="entry name" value="DHS-like_NAD/FAD-binding_dom"/>
</dbReference>
<dbReference type="InterPro" id="IPR003000">
    <property type="entry name" value="Sirtuin"/>
</dbReference>
<feature type="compositionally biased region" description="Basic and acidic residues" evidence="1">
    <location>
        <begin position="65"/>
        <end position="79"/>
    </location>
</feature>
<keyword evidence="3" id="KW-1185">Reference proteome</keyword>
<dbReference type="AlphaFoldDB" id="A0A423WMB8"/>
<dbReference type="GO" id="GO:0070403">
    <property type="term" value="F:NAD+ binding"/>
    <property type="evidence" value="ECO:0007669"/>
    <property type="project" value="InterPro"/>
</dbReference>
<gene>
    <name evidence="2" type="ORF">VMCG_05059</name>
</gene>
<evidence type="ECO:0000313" key="3">
    <source>
        <dbReference type="Proteomes" id="UP000283895"/>
    </source>
</evidence>
<evidence type="ECO:0000256" key="1">
    <source>
        <dbReference type="SAM" id="MobiDB-lite"/>
    </source>
</evidence>
<name>A0A423WMB8_9PEZI</name>
<dbReference type="GO" id="GO:0017136">
    <property type="term" value="F:histone deacetylase activity, NAD-dependent"/>
    <property type="evidence" value="ECO:0007669"/>
    <property type="project" value="TreeGrafter"/>
</dbReference>
<dbReference type="Gene3D" id="3.40.50.1220">
    <property type="entry name" value="TPP-binding domain"/>
    <property type="match status" value="1"/>
</dbReference>
<dbReference type="STRING" id="356882.A0A423WMB8"/>
<dbReference type="Pfam" id="PF02146">
    <property type="entry name" value="SIR2"/>
    <property type="match status" value="1"/>
</dbReference>